<dbReference type="GO" id="GO:0007165">
    <property type="term" value="P:signal transduction"/>
    <property type="evidence" value="ECO:0007669"/>
    <property type="project" value="UniProtKB-ARBA"/>
</dbReference>
<dbReference type="InterPro" id="IPR042240">
    <property type="entry name" value="CHASE_sf"/>
</dbReference>
<reference evidence="14 16" key="2">
    <citation type="submission" date="2018-03" db="EMBL/GenBank/DDBJ databases">
        <title>Diversity of bacteria associated with corn roots inoculated with woodland soils in Canada, and Description of Pseudomonas aylmerense sp. nov.</title>
        <authorList>
            <person name="Tambong J.T."/>
            <person name="Xu R."/>
            <person name="Tchagang C."/>
        </authorList>
    </citation>
    <scope>NUCLEOTIDE SEQUENCE [LARGE SCALE GENOMIC DNA]</scope>
    <source>
        <strain evidence="14 16">S1E44</strain>
    </source>
</reference>
<dbReference type="SMART" id="SM00091">
    <property type="entry name" value="PAS"/>
    <property type="match status" value="2"/>
</dbReference>
<dbReference type="GO" id="GO:0006355">
    <property type="term" value="P:regulation of DNA-templated transcription"/>
    <property type="evidence" value="ECO:0007669"/>
    <property type="project" value="InterPro"/>
</dbReference>
<evidence type="ECO:0000259" key="12">
    <source>
        <dbReference type="PROSITE" id="PS50887"/>
    </source>
</evidence>
<dbReference type="Proteomes" id="UP000095081">
    <property type="component" value="Unassembled WGS sequence"/>
</dbReference>
<dbReference type="AlphaFoldDB" id="A0A2T4GBA3"/>
<protein>
    <recommendedName>
        <fullName evidence="3">diguanylate cyclase</fullName>
        <ecNumber evidence="3">2.7.7.65</ecNumber>
    </recommendedName>
</protein>
<dbReference type="Pfam" id="PF00990">
    <property type="entry name" value="GGDEF"/>
    <property type="match status" value="1"/>
</dbReference>
<proteinExistence type="predicted"/>
<dbReference type="SMART" id="SM01079">
    <property type="entry name" value="CHASE"/>
    <property type="match status" value="1"/>
</dbReference>
<gene>
    <name evidence="13" type="ORF">BBG20_28750</name>
    <name evidence="14" type="ORF">C9382_01875</name>
</gene>
<dbReference type="GO" id="GO:0005886">
    <property type="term" value="C:plasma membrane"/>
    <property type="evidence" value="ECO:0007669"/>
    <property type="project" value="UniProtKB-SubCell"/>
</dbReference>
<dbReference type="PANTHER" id="PTHR45138:SF9">
    <property type="entry name" value="DIGUANYLATE CYCLASE DGCM-RELATED"/>
    <property type="match status" value="1"/>
</dbReference>
<evidence type="ECO:0000313" key="14">
    <source>
        <dbReference type="EMBL" id="PTC32985.1"/>
    </source>
</evidence>
<keyword evidence="4 8" id="KW-0812">Transmembrane</keyword>
<keyword evidence="15" id="KW-1185">Reference proteome</keyword>
<dbReference type="EC" id="2.7.7.65" evidence="3"/>
<dbReference type="CDD" id="cd00130">
    <property type="entry name" value="PAS"/>
    <property type="match status" value="2"/>
</dbReference>
<feature type="domain" description="CHASE" evidence="11">
    <location>
        <begin position="85"/>
        <end position="249"/>
    </location>
</feature>
<dbReference type="SMART" id="SM00267">
    <property type="entry name" value="GGDEF"/>
    <property type="match status" value="1"/>
</dbReference>
<comment type="caution">
    <text evidence="14">The sequence shown here is derived from an EMBL/GenBank/DDBJ whole genome shotgun (WGS) entry which is preliminary data.</text>
</comment>
<dbReference type="EMBL" id="PYWW01000004">
    <property type="protein sequence ID" value="PTC32985.1"/>
    <property type="molecule type" value="Genomic_DNA"/>
</dbReference>
<dbReference type="FunFam" id="3.30.70.270:FF:000001">
    <property type="entry name" value="Diguanylate cyclase domain protein"/>
    <property type="match status" value="1"/>
</dbReference>
<evidence type="ECO:0000313" key="16">
    <source>
        <dbReference type="Proteomes" id="UP000240571"/>
    </source>
</evidence>
<feature type="transmembrane region" description="Helical" evidence="8">
    <location>
        <begin position="21"/>
        <end position="42"/>
    </location>
</feature>
<feature type="domain" description="GGDEF" evidence="12">
    <location>
        <begin position="668"/>
        <end position="797"/>
    </location>
</feature>
<evidence type="ECO:0000259" key="9">
    <source>
        <dbReference type="PROSITE" id="PS50112"/>
    </source>
</evidence>
<dbReference type="InterPro" id="IPR035965">
    <property type="entry name" value="PAS-like_dom_sf"/>
</dbReference>
<keyword evidence="6 8" id="KW-0472">Membrane</keyword>
<evidence type="ECO:0000259" key="11">
    <source>
        <dbReference type="PROSITE" id="PS50839"/>
    </source>
</evidence>
<evidence type="ECO:0000256" key="5">
    <source>
        <dbReference type="ARBA" id="ARBA00022989"/>
    </source>
</evidence>
<dbReference type="InterPro" id="IPR013655">
    <property type="entry name" value="PAS_fold_3"/>
</dbReference>
<dbReference type="InterPro" id="IPR029787">
    <property type="entry name" value="Nucleotide_cyclase"/>
</dbReference>
<dbReference type="PROSITE" id="PS50839">
    <property type="entry name" value="CHASE"/>
    <property type="match status" value="1"/>
</dbReference>
<evidence type="ECO:0000256" key="3">
    <source>
        <dbReference type="ARBA" id="ARBA00012528"/>
    </source>
</evidence>
<dbReference type="Gene3D" id="3.30.450.20">
    <property type="entry name" value="PAS domain"/>
    <property type="match status" value="2"/>
</dbReference>
<dbReference type="InterPro" id="IPR000700">
    <property type="entry name" value="PAS-assoc_C"/>
</dbReference>
<dbReference type="InterPro" id="IPR000160">
    <property type="entry name" value="GGDEF_dom"/>
</dbReference>
<organism evidence="14 16">
    <name type="scientific">Pseudomonas aylmerensis</name>
    <dbReference type="NCBI Taxonomy" id="1869229"/>
    <lineage>
        <taxon>Bacteria</taxon>
        <taxon>Pseudomonadati</taxon>
        <taxon>Pseudomonadota</taxon>
        <taxon>Gammaproteobacteria</taxon>
        <taxon>Pseudomonadales</taxon>
        <taxon>Pseudomonadaceae</taxon>
        <taxon>Pseudomonas</taxon>
    </lineage>
</organism>
<evidence type="ECO:0000256" key="2">
    <source>
        <dbReference type="ARBA" id="ARBA00004533"/>
    </source>
</evidence>
<feature type="transmembrane region" description="Helical" evidence="8">
    <location>
        <begin position="318"/>
        <end position="337"/>
    </location>
</feature>
<evidence type="ECO:0000313" key="13">
    <source>
        <dbReference type="EMBL" id="OCW19828.1"/>
    </source>
</evidence>
<name>A0A2T4GBA3_9PSED</name>
<comment type="catalytic activity">
    <reaction evidence="7">
        <text>2 GTP = 3',3'-c-di-GMP + 2 diphosphate</text>
        <dbReference type="Rhea" id="RHEA:24898"/>
        <dbReference type="ChEBI" id="CHEBI:33019"/>
        <dbReference type="ChEBI" id="CHEBI:37565"/>
        <dbReference type="ChEBI" id="CHEBI:58805"/>
        <dbReference type="EC" id="2.7.7.65"/>
    </reaction>
</comment>
<dbReference type="Gene3D" id="3.30.450.350">
    <property type="entry name" value="CHASE domain"/>
    <property type="match status" value="1"/>
</dbReference>
<dbReference type="EMBL" id="MAUE01000045">
    <property type="protein sequence ID" value="OCW19828.1"/>
    <property type="molecule type" value="Genomic_DNA"/>
</dbReference>
<dbReference type="InterPro" id="IPR013767">
    <property type="entry name" value="PAS_fold"/>
</dbReference>
<keyword evidence="5 8" id="KW-1133">Transmembrane helix</keyword>
<sequence length="812" mass="90591">MPLNAVRPKILGFISEQASAWLVALVVLLAGFALTAIVAWAASDLYQQQVRQRFQLLVNERYTRLQERFEDQEQRLNSLRRFFVNSDDVSRDEFDGFAQPLLLRARAYSWAPRVFRKQRRQFEQEVSRLRGTPFVIRELNSAGELAPAPERDEYVPVLYSQTQSLLGAPLGFDLLAQPLRRSALERAQSSGKLAVSQPMQLVGVEPGYSTGVLLVAPVSTPATSGQSQNEPYGYVMAVISMRQLVADGLPKPDRDNLVMQIVDTSDVQKRVLFESENAVGGSDLIGARRLTLGDHVYALSLRPSQVFDQANHSSLTTILSMGGLLSLLLSSLLYVLVSQRQRALKLVEQRTVQLRQREQELRGAHGQLRSVLNAATQVAIIATDLRGVINTFNAGAEQMLGFKADQVMGTHTLESLHLASELEARASSLSVMLGKRIPASQAMLVESPDNLHEAREWTLLREDGSPLTVNMLATVLLDDHGLWIGHLAIYLDVTEQKRAYEALAARDRLLKKLSAHVPGGIFQFTLEPQDNWKFIYASDGMRDIYEIEPGVLQQDATKVFERIHPLDAERVRTSIRLSALQLSHWREEYRVLLPQRGLRWIRGEATPEELPSGGTLWHGYVSDISDLKRVEEELRALSITDSLTGIHNRRYFQDRLKAEMVRLNRASGALSVIMLDVDHFKRINDQHGHAVGDGVLQELCKRISQRLRRSDVFCRLGGEEFMVLCPNTQGEQAYSLALELWQSLRNAPMAPVGIVTASFGVASWRVDEGIDGLLLRADSAVYVAKQAGRDRVETCGSGLARDSGLSATGYSD</sequence>
<dbReference type="NCBIfam" id="TIGR00254">
    <property type="entry name" value="GGDEF"/>
    <property type="match status" value="1"/>
</dbReference>
<reference evidence="13 15" key="1">
    <citation type="submission" date="2016-06" db="EMBL/GenBank/DDBJ databases">
        <title>Draft genome sequence of Pseudomonas sp. S1E40, a novel strain antagonistic activity to fungal plant pathogen.</title>
        <authorList>
            <person name="Tambong J.T."/>
            <person name="Tchagang C."/>
            <person name="Xu R."/>
        </authorList>
    </citation>
    <scope>NUCLEOTIDE SEQUENCE [LARGE SCALE GENOMIC DNA]</scope>
    <source>
        <strain evidence="13 15">S1E40</strain>
    </source>
</reference>
<dbReference type="InterPro" id="IPR000014">
    <property type="entry name" value="PAS"/>
</dbReference>
<dbReference type="InterPro" id="IPR050469">
    <property type="entry name" value="Diguanylate_Cyclase"/>
</dbReference>
<evidence type="ECO:0000313" key="15">
    <source>
        <dbReference type="Proteomes" id="UP000095081"/>
    </source>
</evidence>
<feature type="domain" description="PAS" evidence="9">
    <location>
        <begin position="364"/>
        <end position="436"/>
    </location>
</feature>
<dbReference type="OrthoDB" id="9813903at2"/>
<dbReference type="Gene3D" id="3.30.70.270">
    <property type="match status" value="1"/>
</dbReference>
<dbReference type="RefSeq" id="WP_065909543.1">
    <property type="nucleotide sequence ID" value="NZ_MAUE01000045.1"/>
</dbReference>
<dbReference type="Pfam" id="PF08447">
    <property type="entry name" value="PAS_3"/>
    <property type="match status" value="1"/>
</dbReference>
<dbReference type="PROSITE" id="PS50887">
    <property type="entry name" value="GGDEF"/>
    <property type="match status" value="1"/>
</dbReference>
<accession>A0A2T4GBA3</accession>
<dbReference type="PROSITE" id="PS50113">
    <property type="entry name" value="PAC"/>
    <property type="match status" value="1"/>
</dbReference>
<evidence type="ECO:0000256" key="8">
    <source>
        <dbReference type="SAM" id="Phobius"/>
    </source>
</evidence>
<dbReference type="SUPFAM" id="SSF55785">
    <property type="entry name" value="PYP-like sensor domain (PAS domain)"/>
    <property type="match status" value="2"/>
</dbReference>
<evidence type="ECO:0000256" key="1">
    <source>
        <dbReference type="ARBA" id="ARBA00001946"/>
    </source>
</evidence>
<evidence type="ECO:0000256" key="7">
    <source>
        <dbReference type="ARBA" id="ARBA00034247"/>
    </source>
</evidence>
<evidence type="ECO:0000256" key="6">
    <source>
        <dbReference type="ARBA" id="ARBA00023136"/>
    </source>
</evidence>
<feature type="domain" description="PAC" evidence="10">
    <location>
        <begin position="453"/>
        <end position="505"/>
    </location>
</feature>
<evidence type="ECO:0000259" key="10">
    <source>
        <dbReference type="PROSITE" id="PS50113"/>
    </source>
</evidence>
<dbReference type="InterPro" id="IPR043128">
    <property type="entry name" value="Rev_trsase/Diguanyl_cyclase"/>
</dbReference>
<dbReference type="Pfam" id="PF00989">
    <property type="entry name" value="PAS"/>
    <property type="match status" value="1"/>
</dbReference>
<dbReference type="NCBIfam" id="TIGR00229">
    <property type="entry name" value="sensory_box"/>
    <property type="match status" value="1"/>
</dbReference>
<dbReference type="GO" id="GO:0052621">
    <property type="term" value="F:diguanylate cyclase activity"/>
    <property type="evidence" value="ECO:0007669"/>
    <property type="project" value="UniProtKB-EC"/>
</dbReference>
<comment type="cofactor">
    <cofactor evidence="1">
        <name>Mg(2+)</name>
        <dbReference type="ChEBI" id="CHEBI:18420"/>
    </cofactor>
</comment>
<dbReference type="Proteomes" id="UP000240571">
    <property type="component" value="Unassembled WGS sequence"/>
</dbReference>
<dbReference type="CDD" id="cd01949">
    <property type="entry name" value="GGDEF"/>
    <property type="match status" value="1"/>
</dbReference>
<dbReference type="PANTHER" id="PTHR45138">
    <property type="entry name" value="REGULATORY COMPONENTS OF SENSORY TRANSDUCTION SYSTEM"/>
    <property type="match status" value="1"/>
</dbReference>
<dbReference type="SUPFAM" id="SSF55073">
    <property type="entry name" value="Nucleotide cyclase"/>
    <property type="match status" value="1"/>
</dbReference>
<dbReference type="InterPro" id="IPR006189">
    <property type="entry name" value="CHASE_dom"/>
</dbReference>
<comment type="subcellular location">
    <subcellularLocation>
        <location evidence="2">Cell inner membrane</location>
    </subcellularLocation>
</comment>
<dbReference type="Pfam" id="PF03924">
    <property type="entry name" value="CHASE"/>
    <property type="match status" value="1"/>
</dbReference>
<dbReference type="PROSITE" id="PS50112">
    <property type="entry name" value="PAS"/>
    <property type="match status" value="1"/>
</dbReference>
<evidence type="ECO:0000256" key="4">
    <source>
        <dbReference type="ARBA" id="ARBA00022692"/>
    </source>
</evidence>